<dbReference type="RefSeq" id="WP_091451383.1">
    <property type="nucleotide sequence ID" value="NZ_FMZZ01000007.1"/>
</dbReference>
<dbReference type="AlphaFoldDB" id="A0A1G6S3T4"/>
<keyword evidence="3" id="KW-1185">Reference proteome</keyword>
<dbReference type="PROSITE" id="PS51257">
    <property type="entry name" value="PROKAR_LIPOPROTEIN"/>
    <property type="match status" value="1"/>
</dbReference>
<dbReference type="OrthoDB" id="9795467at2"/>
<feature type="region of interest" description="Disordered" evidence="1">
    <location>
        <begin position="421"/>
        <end position="445"/>
    </location>
</feature>
<dbReference type="Proteomes" id="UP000199501">
    <property type="component" value="Unassembled WGS sequence"/>
</dbReference>
<dbReference type="Gene3D" id="3.40.190.10">
    <property type="entry name" value="Periplasmic binding protein-like II"/>
    <property type="match status" value="1"/>
</dbReference>
<dbReference type="Pfam" id="PF01547">
    <property type="entry name" value="SBP_bac_1"/>
    <property type="match status" value="1"/>
</dbReference>
<accession>A0A1G6S3T4</accession>
<dbReference type="InterPro" id="IPR006059">
    <property type="entry name" value="SBP"/>
</dbReference>
<feature type="compositionally biased region" description="Basic and acidic residues" evidence="1">
    <location>
        <begin position="426"/>
        <end position="445"/>
    </location>
</feature>
<protein>
    <submittedName>
        <fullName evidence="2">Carbohydrate ABC transporter substrate-binding protein, CUT1 family</fullName>
    </submittedName>
</protein>
<dbReference type="EMBL" id="FMZZ01000007">
    <property type="protein sequence ID" value="SDD11518.1"/>
    <property type="molecule type" value="Genomic_DNA"/>
</dbReference>
<sequence length="445" mass="47269">MRVGGAVRAGVLAVVAAGVVGCGGLGASVEDRPDVLTTMGFGLPDEHATARVSVYRGKYPGIDLRITEGAFDEQQFLSAVASGEPPDLVYADRLKLGSYAARGAVEPIDDCLRSRGVQLSDYRAAAVRQVSYGGRVYGVPEFATVRVLIINNGPVLAEGIDPARVSTTDWSALAEQAGKLAVREGGRFRRIGFDPKLPDSLPLWAKANGVELIDADGRARLDDPAVVEALRFTADLVKAQGGWASFKAFRDSFDEFGAGNQYATGQLAVMPMESFYLNTLAANSPDVDVTIAPFTDRRGAPTTELGGQAWAIPKGARHPEHACDFLATMTAKDTWVTAANARRDALARQGRPYGGTFTANRAADEAIFATVYAPQGNRILDQGVPIVLGLQEKAFALPPSPAGGDLVRAWQSAATRVLTGSQTPEEALRQAQREADQAVDRIVGR</sequence>
<dbReference type="PANTHER" id="PTHR43649">
    <property type="entry name" value="ARABINOSE-BINDING PROTEIN-RELATED"/>
    <property type="match status" value="1"/>
</dbReference>
<evidence type="ECO:0000256" key="1">
    <source>
        <dbReference type="SAM" id="MobiDB-lite"/>
    </source>
</evidence>
<proteinExistence type="predicted"/>
<evidence type="ECO:0000313" key="3">
    <source>
        <dbReference type="Proteomes" id="UP000199501"/>
    </source>
</evidence>
<dbReference type="InterPro" id="IPR050490">
    <property type="entry name" value="Bact_solute-bd_prot1"/>
</dbReference>
<name>A0A1G6S3T4_9PSEU</name>
<dbReference type="PANTHER" id="PTHR43649:SF12">
    <property type="entry name" value="DIACETYLCHITOBIOSE BINDING PROTEIN DASA"/>
    <property type="match status" value="1"/>
</dbReference>
<gene>
    <name evidence="2" type="ORF">SAMN05216174_107209</name>
</gene>
<dbReference type="STRING" id="1271860.SAMN05216174_107209"/>
<reference evidence="3" key="1">
    <citation type="submission" date="2016-10" db="EMBL/GenBank/DDBJ databases">
        <authorList>
            <person name="Varghese N."/>
            <person name="Submissions S."/>
        </authorList>
    </citation>
    <scope>NUCLEOTIDE SEQUENCE [LARGE SCALE GENOMIC DNA]</scope>
    <source>
        <strain evidence="3">IBRC-M 10403</strain>
    </source>
</reference>
<dbReference type="SUPFAM" id="SSF53850">
    <property type="entry name" value="Periplasmic binding protein-like II"/>
    <property type="match status" value="1"/>
</dbReference>
<evidence type="ECO:0000313" key="2">
    <source>
        <dbReference type="EMBL" id="SDD11518.1"/>
    </source>
</evidence>
<organism evidence="2 3">
    <name type="scientific">Actinokineospora iranica</name>
    <dbReference type="NCBI Taxonomy" id="1271860"/>
    <lineage>
        <taxon>Bacteria</taxon>
        <taxon>Bacillati</taxon>
        <taxon>Actinomycetota</taxon>
        <taxon>Actinomycetes</taxon>
        <taxon>Pseudonocardiales</taxon>
        <taxon>Pseudonocardiaceae</taxon>
        <taxon>Actinokineospora</taxon>
    </lineage>
</organism>